<dbReference type="Proteomes" id="UP000236621">
    <property type="component" value="Unassembled WGS sequence"/>
</dbReference>
<dbReference type="STRING" id="45235.A0A2K3Q860"/>
<evidence type="ECO:0000256" key="11">
    <source>
        <dbReference type="ARBA" id="ARBA00023326"/>
    </source>
</evidence>
<dbReference type="InterPro" id="IPR001579">
    <property type="entry name" value="Glyco_hydro_18_chit_AS"/>
</dbReference>
<dbReference type="GO" id="GO:0008061">
    <property type="term" value="F:chitin binding"/>
    <property type="evidence" value="ECO:0007669"/>
    <property type="project" value="InterPro"/>
</dbReference>
<evidence type="ECO:0000259" key="14">
    <source>
        <dbReference type="PROSITE" id="PS51910"/>
    </source>
</evidence>
<evidence type="ECO:0000256" key="10">
    <source>
        <dbReference type="ARBA" id="ARBA00023295"/>
    </source>
</evidence>
<evidence type="ECO:0000256" key="3">
    <source>
        <dbReference type="ARBA" id="ARBA00008682"/>
    </source>
</evidence>
<dbReference type="SUPFAM" id="SSF54556">
    <property type="entry name" value="Chitinase insertion domain"/>
    <property type="match status" value="1"/>
</dbReference>
<evidence type="ECO:0000256" key="7">
    <source>
        <dbReference type="ARBA" id="ARBA00022801"/>
    </source>
</evidence>
<evidence type="ECO:0000256" key="6">
    <source>
        <dbReference type="ARBA" id="ARBA00022729"/>
    </source>
</evidence>
<comment type="catalytic activity">
    <reaction evidence="1">
        <text>Random endo-hydrolysis of N-acetyl-beta-D-glucosaminide (1-&gt;4)-beta-linkages in chitin and chitodextrins.</text>
        <dbReference type="EC" id="3.2.1.14"/>
    </reaction>
</comment>
<dbReference type="GO" id="GO:0000272">
    <property type="term" value="P:polysaccharide catabolic process"/>
    <property type="evidence" value="ECO:0007669"/>
    <property type="project" value="UniProtKB-KW"/>
</dbReference>
<dbReference type="PANTHER" id="PTHR11177">
    <property type="entry name" value="CHITINASE"/>
    <property type="match status" value="1"/>
</dbReference>
<dbReference type="FunFam" id="3.20.20.80:FF:000075">
    <property type="entry name" value="Sporulation-specific chitinase"/>
    <property type="match status" value="1"/>
</dbReference>
<dbReference type="GO" id="GO:0008843">
    <property type="term" value="F:endochitinase activity"/>
    <property type="evidence" value="ECO:0007669"/>
    <property type="project" value="UniProtKB-EC"/>
</dbReference>
<accession>A0A2K3Q860</accession>
<dbReference type="EMBL" id="NRSZ01001054">
    <property type="protein sequence ID" value="PNY23719.1"/>
    <property type="molecule type" value="Genomic_DNA"/>
</dbReference>
<evidence type="ECO:0000313" key="16">
    <source>
        <dbReference type="Proteomes" id="UP000236621"/>
    </source>
</evidence>
<dbReference type="FunFam" id="3.10.50.10:FF:000005">
    <property type="entry name" value="Endochitinase B1"/>
    <property type="match status" value="1"/>
</dbReference>
<gene>
    <name evidence="15" type="ORF">TCAP_06337</name>
</gene>
<dbReference type="OrthoDB" id="76388at2759"/>
<dbReference type="CDD" id="cd06548">
    <property type="entry name" value="GH18_chitinase"/>
    <property type="match status" value="1"/>
</dbReference>
<dbReference type="GO" id="GO:0006032">
    <property type="term" value="P:chitin catabolic process"/>
    <property type="evidence" value="ECO:0007669"/>
    <property type="project" value="UniProtKB-KW"/>
</dbReference>
<keyword evidence="9" id="KW-0119">Carbohydrate metabolism</keyword>
<comment type="caution">
    <text evidence="15">The sequence shown here is derived from an EMBL/GenBank/DDBJ whole genome shotgun (WGS) entry which is preliminary data.</text>
</comment>
<evidence type="ECO:0000313" key="15">
    <source>
        <dbReference type="EMBL" id="PNY23719.1"/>
    </source>
</evidence>
<comment type="similarity">
    <text evidence="3">Belongs to the glycosyl hydrolase 18 family. Chitinase class V subfamily.</text>
</comment>
<reference evidence="15 16" key="1">
    <citation type="submission" date="2017-08" db="EMBL/GenBank/DDBJ databases">
        <title>Harnessing the power of phylogenomics to disentangle the directionality and signatures of interkingdom host jumping in the parasitic fungal genus Tolypocladium.</title>
        <authorList>
            <person name="Quandt C.A."/>
            <person name="Patterson W."/>
            <person name="Spatafora J.W."/>
        </authorList>
    </citation>
    <scope>NUCLEOTIDE SEQUENCE [LARGE SCALE GENOMIC DNA]</scope>
    <source>
        <strain evidence="15 16">CBS 113982</strain>
    </source>
</reference>
<comment type="subcellular location">
    <subcellularLocation>
        <location evidence="2">Secreted</location>
    </subcellularLocation>
</comment>
<dbReference type="Pfam" id="PF00704">
    <property type="entry name" value="Glyco_hydro_18"/>
    <property type="match status" value="1"/>
</dbReference>
<dbReference type="InterPro" id="IPR050314">
    <property type="entry name" value="Glycosyl_Hydrlase_18"/>
</dbReference>
<dbReference type="InterPro" id="IPR017853">
    <property type="entry name" value="GH"/>
</dbReference>
<evidence type="ECO:0000256" key="4">
    <source>
        <dbReference type="ARBA" id="ARBA00012729"/>
    </source>
</evidence>
<dbReference type="InterPro" id="IPR001223">
    <property type="entry name" value="Glyco_hydro18_cat"/>
</dbReference>
<dbReference type="PROSITE" id="PS01095">
    <property type="entry name" value="GH18_1"/>
    <property type="match status" value="1"/>
</dbReference>
<dbReference type="InterPro" id="IPR011583">
    <property type="entry name" value="Chitinase_II/V-like_cat"/>
</dbReference>
<dbReference type="PROSITE" id="PS51910">
    <property type="entry name" value="GH18_2"/>
    <property type="match status" value="1"/>
</dbReference>
<dbReference type="GO" id="GO:0005576">
    <property type="term" value="C:extracellular region"/>
    <property type="evidence" value="ECO:0007669"/>
    <property type="project" value="UniProtKB-SubCell"/>
</dbReference>
<dbReference type="EC" id="3.2.1.14" evidence="4"/>
<evidence type="ECO:0000256" key="1">
    <source>
        <dbReference type="ARBA" id="ARBA00000822"/>
    </source>
</evidence>
<dbReference type="Gene3D" id="3.10.50.10">
    <property type="match status" value="1"/>
</dbReference>
<evidence type="ECO:0000256" key="13">
    <source>
        <dbReference type="SAM" id="SignalP"/>
    </source>
</evidence>
<name>A0A2K3Q860_9HYPO</name>
<dbReference type="AlphaFoldDB" id="A0A2K3Q860"/>
<feature type="signal peptide" evidence="13">
    <location>
        <begin position="1"/>
        <end position="20"/>
    </location>
</feature>
<evidence type="ECO:0000256" key="2">
    <source>
        <dbReference type="ARBA" id="ARBA00004613"/>
    </source>
</evidence>
<evidence type="ECO:0000256" key="9">
    <source>
        <dbReference type="ARBA" id="ARBA00023277"/>
    </source>
</evidence>
<dbReference type="SMART" id="SM00636">
    <property type="entry name" value="Glyco_18"/>
    <property type="match status" value="1"/>
</dbReference>
<keyword evidence="7 12" id="KW-0378">Hydrolase</keyword>
<feature type="domain" description="GH18" evidence="14">
    <location>
        <begin position="143"/>
        <end position="508"/>
    </location>
</feature>
<proteinExistence type="inferred from homology"/>
<dbReference type="Gene3D" id="3.20.20.80">
    <property type="entry name" value="Glycosidases"/>
    <property type="match status" value="1"/>
</dbReference>
<keyword evidence="5" id="KW-0964">Secreted</keyword>
<keyword evidence="8" id="KW-0146">Chitin degradation</keyword>
<evidence type="ECO:0000256" key="8">
    <source>
        <dbReference type="ARBA" id="ARBA00023024"/>
    </source>
</evidence>
<keyword evidence="6 13" id="KW-0732">Signal</keyword>
<evidence type="ECO:0000256" key="12">
    <source>
        <dbReference type="RuleBase" id="RU000489"/>
    </source>
</evidence>
<evidence type="ECO:0000256" key="5">
    <source>
        <dbReference type="ARBA" id="ARBA00022525"/>
    </source>
</evidence>
<keyword evidence="16" id="KW-1185">Reference proteome</keyword>
<sequence length="532" mass="58040">MHRLLFAALSLLVLVQMAAGSPKQNAADACVQNGPTTVYISTTVYVTTTLGAPNGAAVPQTPIRPPVVAPPNPFKIAGRPTLHYSVQQPARRPVWPAAPKWCKHTNNATVMGRPPFSNMTQVSPSHSVNLVTQPTPSNATKAMRNVLYFTNWGVYGANYQPQMIPVDRVTHLLYAFGDTAEDGTIKSSDAYSDLERHYDGDSWNDQGNNAYGCVKQLYIHKKKNRRLKTLLSIGGWTASQAGKFSTFVGTDAGRQKFASSAVKMLRDWGMDGIDIDWEYPQNSQEAQQFVLLLKACREALDRYAADNGQNYHYLLTVAAAAGPQNYALLDIKGMDPYLDAWHLMAYDYSGPWDTTTGHQANIYPDSSNPNSTRFNTEQAVEGYLQGGVPSDKIVLGLPLYGRSFMNTDGLGKPFSGVGQGSLAPGVWLYRDLPRPGSTVQVDNSVGATWSYDPVARELVSYDTHQSALLKANYLKAKSLGGAVFWEASGDKTGEDSIVCTMATSMGELESSENMLSYPGSQYDNIKNNMPGA</sequence>
<keyword evidence="11" id="KW-0624">Polysaccharide degradation</keyword>
<feature type="chain" id="PRO_5014343131" description="chitinase" evidence="13">
    <location>
        <begin position="21"/>
        <end position="532"/>
    </location>
</feature>
<organism evidence="15 16">
    <name type="scientific">Tolypocladium capitatum</name>
    <dbReference type="NCBI Taxonomy" id="45235"/>
    <lineage>
        <taxon>Eukaryota</taxon>
        <taxon>Fungi</taxon>
        <taxon>Dikarya</taxon>
        <taxon>Ascomycota</taxon>
        <taxon>Pezizomycotina</taxon>
        <taxon>Sordariomycetes</taxon>
        <taxon>Hypocreomycetidae</taxon>
        <taxon>Hypocreales</taxon>
        <taxon>Ophiocordycipitaceae</taxon>
        <taxon>Tolypocladium</taxon>
    </lineage>
</organism>
<dbReference type="PANTHER" id="PTHR11177:SF384">
    <property type="entry name" value="CHITINASE"/>
    <property type="match status" value="1"/>
</dbReference>
<keyword evidence="10 12" id="KW-0326">Glycosidase</keyword>
<dbReference type="SUPFAM" id="SSF51445">
    <property type="entry name" value="(Trans)glycosidases"/>
    <property type="match status" value="1"/>
</dbReference>
<protein>
    <recommendedName>
        <fullName evidence="4">chitinase</fullName>
        <ecNumber evidence="4">3.2.1.14</ecNumber>
    </recommendedName>
</protein>
<dbReference type="InterPro" id="IPR029070">
    <property type="entry name" value="Chitinase_insertion_sf"/>
</dbReference>